<dbReference type="SUPFAM" id="SSF51069">
    <property type="entry name" value="Carbonic anhydrase"/>
    <property type="match status" value="2"/>
</dbReference>
<gene>
    <name evidence="8" type="ORF">CVLEPA_LOCUS1189</name>
</gene>
<reference evidence="8 9" key="1">
    <citation type="submission" date="2024-02" db="EMBL/GenBank/DDBJ databases">
        <authorList>
            <person name="Daric V."/>
            <person name="Darras S."/>
        </authorList>
    </citation>
    <scope>NUCLEOTIDE SEQUENCE [LARGE SCALE GENOMIC DNA]</scope>
</reference>
<evidence type="ECO:0000256" key="4">
    <source>
        <dbReference type="RuleBase" id="RU367011"/>
    </source>
</evidence>
<dbReference type="Gene3D" id="3.10.200.10">
    <property type="entry name" value="Alpha carbonic anhydrase"/>
    <property type="match status" value="2"/>
</dbReference>
<dbReference type="CDD" id="cd00326">
    <property type="entry name" value="alpha_CA"/>
    <property type="match status" value="2"/>
</dbReference>
<comment type="catalytic activity">
    <reaction evidence="4">
        <text>hydrogencarbonate + H(+) = CO2 + H2O</text>
        <dbReference type="Rhea" id="RHEA:10748"/>
        <dbReference type="ChEBI" id="CHEBI:15377"/>
        <dbReference type="ChEBI" id="CHEBI:15378"/>
        <dbReference type="ChEBI" id="CHEBI:16526"/>
        <dbReference type="ChEBI" id="CHEBI:17544"/>
        <dbReference type="EC" id="4.2.1.1"/>
    </reaction>
</comment>
<name>A0ABP0F0K7_CLALP</name>
<organism evidence="8 9">
    <name type="scientific">Clavelina lepadiformis</name>
    <name type="common">Light-bulb sea squirt</name>
    <name type="synonym">Ascidia lepadiformis</name>
    <dbReference type="NCBI Taxonomy" id="159417"/>
    <lineage>
        <taxon>Eukaryota</taxon>
        <taxon>Metazoa</taxon>
        <taxon>Chordata</taxon>
        <taxon>Tunicata</taxon>
        <taxon>Ascidiacea</taxon>
        <taxon>Aplousobranchia</taxon>
        <taxon>Clavelinidae</taxon>
        <taxon>Clavelina</taxon>
    </lineage>
</organism>
<keyword evidence="4" id="KW-0456">Lyase</keyword>
<feature type="transmembrane region" description="Helical" evidence="6">
    <location>
        <begin position="620"/>
        <end position="641"/>
    </location>
</feature>
<dbReference type="Pfam" id="PF00194">
    <property type="entry name" value="Carb_anhydrase"/>
    <property type="match status" value="2"/>
</dbReference>
<keyword evidence="6" id="KW-0812">Transmembrane</keyword>
<comment type="function">
    <text evidence="4">Reversible hydration of carbon dioxide.</text>
</comment>
<keyword evidence="9" id="KW-1185">Reference proteome</keyword>
<comment type="cofactor">
    <cofactor evidence="4">
        <name>Zn(2+)</name>
        <dbReference type="ChEBI" id="CHEBI:29105"/>
    </cofactor>
</comment>
<keyword evidence="2 4" id="KW-0479">Metal-binding</keyword>
<dbReference type="PROSITE" id="PS51144">
    <property type="entry name" value="ALPHA_CA_2"/>
    <property type="match status" value="2"/>
</dbReference>
<dbReference type="Proteomes" id="UP001642483">
    <property type="component" value="Unassembled WGS sequence"/>
</dbReference>
<dbReference type="PROSITE" id="PS00162">
    <property type="entry name" value="ALPHA_CA_1"/>
    <property type="match status" value="2"/>
</dbReference>
<keyword evidence="4" id="KW-0732">Signal</keyword>
<sequence length="670" mass="75523">MFLSKLRVIISFVCFYALTKGVRSSEWKYSETQQWYKDAPQCGNSAQSPINIDTMTALPDARLGVLKLMNYSQTLSGGQFINNGHSVQLNFPKDKSFRLAGNEMTETYTALQLHFHWVGSGSDDVGSEHSVNGHYYDAEMHIVHIKDPYTSVDDVKSMQDGLAVIGVFLKVKPNAADNPYFQMLLDTAKMCVSKGETANLENGPSLISLIPESASYYRYNGSLTTPPCYETVLWTIYQNPVIISKQQLDSFQSLKKTKPEPDENKDPNGYDDHASGVHDKNDELGDNYRPVQPLNGRIVTAFFDIDLSKEVKEPDTWHYEGRNAPDSWSSTYEQCHGKHQSPINFISENINPTTETGSLELSSAYHEETSGQIINNGHTIMYKVSEDVGLYFTDNKRTFQVVQVHFHWGSGKVGEKGIELIGGSEHTVDGKHFPMEMHIVHKKVPEGGDGNDNLAVIAVFLDYKEKNVLESQSADDALQLITKSFDVVNYLDEEDHISDGPKLYDFFPKNKTYYRYMGSLTTPPCSETVMWTVYKYPVYVSTECFLTFQSLYKVAYDQIVTLNNTRSFSDTTEQDSELLAMKEAFLVDNYRPTQPLGTRSVTLYIHETVIIDQGDQTMQIILWTVLGLVVFVAILTALLCCNQKKKQSTKSSGDYTRGEPVEEVEIINSV</sequence>
<evidence type="ECO:0000256" key="2">
    <source>
        <dbReference type="ARBA" id="ARBA00022723"/>
    </source>
</evidence>
<evidence type="ECO:0000256" key="5">
    <source>
        <dbReference type="SAM" id="MobiDB-lite"/>
    </source>
</evidence>
<evidence type="ECO:0000256" key="3">
    <source>
        <dbReference type="ARBA" id="ARBA00022833"/>
    </source>
</evidence>
<keyword evidence="6" id="KW-0472">Membrane</keyword>
<evidence type="ECO:0000313" key="9">
    <source>
        <dbReference type="Proteomes" id="UP001642483"/>
    </source>
</evidence>
<comment type="similarity">
    <text evidence="1 4">Belongs to the alpha-carbonic anhydrase family.</text>
</comment>
<dbReference type="PANTHER" id="PTHR18952:SF278">
    <property type="entry name" value="CARBONIC ANHYDRASE"/>
    <property type="match status" value="1"/>
</dbReference>
<dbReference type="InterPro" id="IPR023561">
    <property type="entry name" value="Carbonic_anhydrase_a-class"/>
</dbReference>
<evidence type="ECO:0000256" key="1">
    <source>
        <dbReference type="ARBA" id="ARBA00010718"/>
    </source>
</evidence>
<keyword evidence="3 4" id="KW-0862">Zinc</keyword>
<dbReference type="InterPro" id="IPR018338">
    <property type="entry name" value="Carbonic_anhydrase_a-class_CS"/>
</dbReference>
<dbReference type="EC" id="4.2.1.1" evidence="4"/>
<dbReference type="PANTHER" id="PTHR18952">
    <property type="entry name" value="CARBONIC ANHYDRASE"/>
    <property type="match status" value="1"/>
</dbReference>
<evidence type="ECO:0000256" key="6">
    <source>
        <dbReference type="SAM" id="Phobius"/>
    </source>
</evidence>
<protein>
    <recommendedName>
        <fullName evidence="4">Carbonic anhydrase</fullName>
        <ecNumber evidence="4">4.2.1.1</ecNumber>
    </recommendedName>
</protein>
<feature type="domain" description="Alpha-carbonic anhydrase" evidence="7">
    <location>
        <begin position="25"/>
        <end position="303"/>
    </location>
</feature>
<feature type="chain" id="PRO_5044986541" description="Carbonic anhydrase" evidence="4">
    <location>
        <begin position="25"/>
        <end position="670"/>
    </location>
</feature>
<proteinExistence type="inferred from homology"/>
<feature type="domain" description="Alpha-carbonic anhydrase" evidence="7">
    <location>
        <begin position="315"/>
        <end position="605"/>
    </location>
</feature>
<keyword evidence="6" id="KW-1133">Transmembrane helix</keyword>
<feature type="region of interest" description="Disordered" evidence="5">
    <location>
        <begin position="256"/>
        <end position="289"/>
    </location>
</feature>
<accession>A0ABP0F0K7</accession>
<evidence type="ECO:0000259" key="7">
    <source>
        <dbReference type="PROSITE" id="PS51144"/>
    </source>
</evidence>
<comment type="caution">
    <text evidence="8">The sequence shown here is derived from an EMBL/GenBank/DDBJ whole genome shotgun (WGS) entry which is preliminary data.</text>
</comment>
<feature type="compositionally biased region" description="Basic and acidic residues" evidence="5">
    <location>
        <begin position="257"/>
        <end position="283"/>
    </location>
</feature>
<feature type="signal peptide" evidence="4">
    <location>
        <begin position="1"/>
        <end position="24"/>
    </location>
</feature>
<evidence type="ECO:0000313" key="8">
    <source>
        <dbReference type="EMBL" id="CAK8672208.1"/>
    </source>
</evidence>
<dbReference type="EMBL" id="CAWYQH010000001">
    <property type="protein sequence ID" value="CAK8672208.1"/>
    <property type="molecule type" value="Genomic_DNA"/>
</dbReference>
<dbReference type="InterPro" id="IPR001148">
    <property type="entry name" value="CA_dom"/>
</dbReference>
<dbReference type="SMART" id="SM01057">
    <property type="entry name" value="Carb_anhydrase"/>
    <property type="match status" value="2"/>
</dbReference>
<dbReference type="InterPro" id="IPR036398">
    <property type="entry name" value="CA_dom_sf"/>
</dbReference>